<evidence type="ECO:0000259" key="6">
    <source>
        <dbReference type="PROSITE" id="PS51845"/>
    </source>
</evidence>
<dbReference type="CDD" id="cd00077">
    <property type="entry name" value="HDc"/>
    <property type="match status" value="1"/>
</dbReference>
<gene>
    <name evidence="7" type="ORF">A3Q56_02512</name>
</gene>
<feature type="binding site" evidence="4">
    <location>
        <begin position="148"/>
        <end position="152"/>
    </location>
    <ligand>
        <name>AMP</name>
        <dbReference type="ChEBI" id="CHEBI:456215"/>
    </ligand>
</feature>
<name>A0A177B7W4_9BILA</name>
<evidence type="ECO:0000256" key="3">
    <source>
        <dbReference type="PIRSR" id="PIRSR623088-1"/>
    </source>
</evidence>
<evidence type="ECO:0000313" key="7">
    <source>
        <dbReference type="EMBL" id="OAF69733.1"/>
    </source>
</evidence>
<feature type="binding site" evidence="5">
    <location>
        <position position="152"/>
    </location>
    <ligand>
        <name>Zn(2+)</name>
        <dbReference type="ChEBI" id="CHEBI:29105"/>
        <label>1</label>
    </ligand>
</feature>
<keyword evidence="8" id="KW-1185">Reference proteome</keyword>
<feature type="binding site" evidence="4">
    <location>
        <position position="190"/>
    </location>
    <ligand>
        <name>AMP</name>
        <dbReference type="ChEBI" id="CHEBI:456215"/>
    </ligand>
</feature>
<keyword evidence="2" id="KW-0378">Hydrolase</keyword>
<dbReference type="AlphaFoldDB" id="A0A177B7W4"/>
<dbReference type="PRINTS" id="PR00387">
    <property type="entry name" value="PDIESTERASE1"/>
</dbReference>
<dbReference type="EMBL" id="LWCA01000237">
    <property type="protein sequence ID" value="OAF69733.1"/>
    <property type="molecule type" value="Genomic_DNA"/>
</dbReference>
<dbReference type="InterPro" id="IPR023088">
    <property type="entry name" value="PDEase"/>
</dbReference>
<evidence type="ECO:0000313" key="8">
    <source>
        <dbReference type="Proteomes" id="UP000078046"/>
    </source>
</evidence>
<dbReference type="GO" id="GO:0007165">
    <property type="term" value="P:signal transduction"/>
    <property type="evidence" value="ECO:0007669"/>
    <property type="project" value="InterPro"/>
</dbReference>
<dbReference type="InterPro" id="IPR036971">
    <property type="entry name" value="PDEase_catalytic_dom_sf"/>
</dbReference>
<dbReference type="SMART" id="SM00471">
    <property type="entry name" value="HDc"/>
    <property type="match status" value="1"/>
</dbReference>
<feature type="binding site" evidence="5">
    <location>
        <position position="190"/>
    </location>
    <ligand>
        <name>Zn(2+)</name>
        <dbReference type="ChEBI" id="CHEBI:29105"/>
        <label>2</label>
    </ligand>
</feature>
<dbReference type="GO" id="GO:0046872">
    <property type="term" value="F:metal ion binding"/>
    <property type="evidence" value="ECO:0007669"/>
    <property type="project" value="UniProtKB-KW"/>
</dbReference>
<dbReference type="GO" id="GO:0004114">
    <property type="term" value="F:3',5'-cyclic-nucleotide phosphodiesterase activity"/>
    <property type="evidence" value="ECO:0007669"/>
    <property type="project" value="InterPro"/>
</dbReference>
<dbReference type="PROSITE" id="PS51845">
    <property type="entry name" value="PDEASE_I_2"/>
    <property type="match status" value="1"/>
</dbReference>
<dbReference type="InterPro" id="IPR003607">
    <property type="entry name" value="HD/PDEase_dom"/>
</dbReference>
<feature type="binding site" evidence="5">
    <location>
        <position position="296"/>
    </location>
    <ligand>
        <name>Zn(2+)</name>
        <dbReference type="ChEBI" id="CHEBI:29105"/>
        <label>1</label>
    </ligand>
</feature>
<evidence type="ECO:0000256" key="2">
    <source>
        <dbReference type="ARBA" id="ARBA00022801"/>
    </source>
</evidence>
<dbReference type="Gene3D" id="1.10.1300.10">
    <property type="entry name" value="3'5'-cyclic nucleotide phosphodiesterase, catalytic domain"/>
    <property type="match status" value="1"/>
</dbReference>
<dbReference type="OrthoDB" id="189220at2759"/>
<evidence type="ECO:0000256" key="5">
    <source>
        <dbReference type="PIRSR" id="PIRSR623088-3"/>
    </source>
</evidence>
<feature type="binding site" evidence="4">
    <location>
        <position position="347"/>
    </location>
    <ligand>
        <name>AMP</name>
        <dbReference type="ChEBI" id="CHEBI:456215"/>
    </ligand>
</feature>
<dbReference type="SUPFAM" id="SSF109604">
    <property type="entry name" value="HD-domain/PDEase-like"/>
    <property type="match status" value="1"/>
</dbReference>
<feature type="binding site" evidence="4">
    <location>
        <position position="296"/>
    </location>
    <ligand>
        <name>AMP</name>
        <dbReference type="ChEBI" id="CHEBI:456215"/>
    </ligand>
</feature>
<comment type="caution">
    <text evidence="7">The sequence shown here is derived from an EMBL/GenBank/DDBJ whole genome shotgun (WGS) entry which is preliminary data.</text>
</comment>
<feature type="binding site" evidence="5">
    <location>
        <position position="190"/>
    </location>
    <ligand>
        <name>Zn(2+)</name>
        <dbReference type="ChEBI" id="CHEBI:29105"/>
        <label>1</label>
    </ligand>
</feature>
<feature type="domain" description="PDEase" evidence="6">
    <location>
        <begin position="68"/>
        <end position="419"/>
    </location>
</feature>
<evidence type="ECO:0000256" key="4">
    <source>
        <dbReference type="PIRSR" id="PIRSR623088-2"/>
    </source>
</evidence>
<organism evidence="7 8">
    <name type="scientific">Intoshia linei</name>
    <dbReference type="NCBI Taxonomy" id="1819745"/>
    <lineage>
        <taxon>Eukaryota</taxon>
        <taxon>Metazoa</taxon>
        <taxon>Spiralia</taxon>
        <taxon>Lophotrochozoa</taxon>
        <taxon>Mesozoa</taxon>
        <taxon>Orthonectida</taxon>
        <taxon>Rhopaluridae</taxon>
        <taxon>Intoshia</taxon>
    </lineage>
</organism>
<sequence>MSDSNTEDNTKYNYEQEKCIIIHKQINSCLDVMQVHQTKIQICLKLCENFDVEYSNLVSNIGSVDKKLKNLNEKHVNVILKHLNNSHLWNYDIFELDSMCNGNTLRFISGYLLSTFDIFNIFKIPLIVFDNFINKIQEGYSKHNNPYHNSIHASDVTQTVYSIITYYSNYSIHLSSIDIFALIFSAIIHDHEHTGTNNAFHVSTRSDLAILYNDVSVLENHHIASAFKILQDKDCNILSNMTDEQYRKFRSLTITLVLATDMAFHFQYIKNITEMVESKDEITTVKALSMILHAADISNPAKIWKYHSKWSIMLTKEFFNQGEKEKELNIPISPLCNEFRCNIAKSQIGFVTNIVKPCFELLDKMLKKILQQYYVEVAISKSNSLIDFKEDVNEGLNTEIWLECCNSNILDWNKIVEKDENEQN</sequence>
<feature type="active site" description="Proton donor" evidence="3">
    <location>
        <position position="148"/>
    </location>
</feature>
<dbReference type="PANTHER" id="PTHR11347">
    <property type="entry name" value="CYCLIC NUCLEOTIDE PHOSPHODIESTERASE"/>
    <property type="match status" value="1"/>
</dbReference>
<keyword evidence="1 5" id="KW-0479">Metal-binding</keyword>
<reference evidence="7 8" key="1">
    <citation type="submission" date="2016-04" db="EMBL/GenBank/DDBJ databases">
        <title>The genome of Intoshia linei affirms orthonectids as highly simplified spiralians.</title>
        <authorList>
            <person name="Mikhailov K.V."/>
            <person name="Slusarev G.S."/>
            <person name="Nikitin M.A."/>
            <person name="Logacheva M.D."/>
            <person name="Penin A."/>
            <person name="Aleoshin V."/>
            <person name="Panchin Y.V."/>
        </authorList>
    </citation>
    <scope>NUCLEOTIDE SEQUENCE [LARGE SCALE GENOMIC DNA]</scope>
    <source>
        <strain evidence="7">Intl2013</strain>
        <tissue evidence="7">Whole animal</tissue>
    </source>
</reference>
<evidence type="ECO:0000256" key="1">
    <source>
        <dbReference type="ARBA" id="ARBA00022723"/>
    </source>
</evidence>
<accession>A0A177B7W4</accession>
<proteinExistence type="predicted"/>
<dbReference type="Pfam" id="PF00233">
    <property type="entry name" value="PDEase_I"/>
    <property type="match status" value="1"/>
</dbReference>
<dbReference type="InterPro" id="IPR002073">
    <property type="entry name" value="PDEase_catalytic_dom"/>
</dbReference>
<feature type="binding site" evidence="5">
    <location>
        <position position="189"/>
    </location>
    <ligand>
        <name>Zn(2+)</name>
        <dbReference type="ChEBI" id="CHEBI:29105"/>
        <label>1</label>
    </ligand>
</feature>
<dbReference type="Proteomes" id="UP000078046">
    <property type="component" value="Unassembled WGS sequence"/>
</dbReference>
<protein>
    <submittedName>
        <fullName evidence="7">cAMP-specific 3',5'-cyclic phosphodiesterase 7B</fullName>
    </submittedName>
</protein>